<accession>A0A9W6F4E2</accession>
<evidence type="ECO:0000313" key="3">
    <source>
        <dbReference type="Proteomes" id="UP001165080"/>
    </source>
</evidence>
<keyword evidence="3" id="KW-1185">Reference proteome</keyword>
<organism evidence="2 3">
    <name type="scientific">Pleodorina starrii</name>
    <dbReference type="NCBI Taxonomy" id="330485"/>
    <lineage>
        <taxon>Eukaryota</taxon>
        <taxon>Viridiplantae</taxon>
        <taxon>Chlorophyta</taxon>
        <taxon>core chlorophytes</taxon>
        <taxon>Chlorophyceae</taxon>
        <taxon>CS clade</taxon>
        <taxon>Chlamydomonadales</taxon>
        <taxon>Volvocaceae</taxon>
        <taxon>Pleodorina</taxon>
    </lineage>
</organism>
<dbReference type="Proteomes" id="UP001165080">
    <property type="component" value="Unassembled WGS sequence"/>
</dbReference>
<evidence type="ECO:0000313" key="2">
    <source>
        <dbReference type="EMBL" id="GLC55410.1"/>
    </source>
</evidence>
<protein>
    <submittedName>
        <fullName evidence="2">Uncharacterized protein</fullName>
    </submittedName>
</protein>
<feature type="compositionally biased region" description="Low complexity" evidence="1">
    <location>
        <begin position="42"/>
        <end position="63"/>
    </location>
</feature>
<dbReference type="AlphaFoldDB" id="A0A9W6F4E2"/>
<name>A0A9W6F4E2_9CHLO</name>
<feature type="region of interest" description="Disordered" evidence="1">
    <location>
        <begin position="1"/>
        <end position="139"/>
    </location>
</feature>
<reference evidence="2 3" key="1">
    <citation type="journal article" date="2023" name="Commun. Biol.">
        <title>Reorganization of the ancestral sex-determining regions during the evolution of trioecy in Pleodorina starrii.</title>
        <authorList>
            <person name="Takahashi K."/>
            <person name="Suzuki S."/>
            <person name="Kawai-Toyooka H."/>
            <person name="Yamamoto K."/>
            <person name="Hamaji T."/>
            <person name="Ootsuki R."/>
            <person name="Yamaguchi H."/>
            <person name="Kawachi M."/>
            <person name="Higashiyama T."/>
            <person name="Nozaki H."/>
        </authorList>
    </citation>
    <scope>NUCLEOTIDE SEQUENCE [LARGE SCALE GENOMIC DNA]</scope>
    <source>
        <strain evidence="2 3">NIES-4479</strain>
    </source>
</reference>
<proteinExistence type="predicted"/>
<gene>
    <name evidence="2" type="primary">PLEST007092</name>
    <name evidence="2" type="ORF">PLESTB_000984400</name>
</gene>
<dbReference type="EMBL" id="BRXU01000013">
    <property type="protein sequence ID" value="GLC55410.1"/>
    <property type="molecule type" value="Genomic_DNA"/>
</dbReference>
<comment type="caution">
    <text evidence="2">The sequence shown here is derived from an EMBL/GenBank/DDBJ whole genome shotgun (WGS) entry which is preliminary data.</text>
</comment>
<sequence>MAAQERQMEGAQHAVKAGLGLGRGDPSGEDHIDDADGPLPDASSAARFAAPAGPENANSVAAAVPPPIRVISGSSGGGGEAPPYGGLQDVPDNGGDAARFRQVPAAASPSAAAVVAGPPAAWGSGRPTASPRAAPSPRRGFDLEQHLAAVQAALPVSPNRSTAARAAVARATGYDTLLPSGAAGDVLDEEETVEDILDECISRGACT</sequence>
<evidence type="ECO:0000256" key="1">
    <source>
        <dbReference type="SAM" id="MobiDB-lite"/>
    </source>
</evidence>
<feature type="compositionally biased region" description="Low complexity" evidence="1">
    <location>
        <begin position="103"/>
        <end position="138"/>
    </location>
</feature>